<feature type="region of interest" description="Disordered" evidence="1">
    <location>
        <begin position="1"/>
        <end position="44"/>
    </location>
</feature>
<evidence type="ECO:0000256" key="1">
    <source>
        <dbReference type="SAM" id="MobiDB-lite"/>
    </source>
</evidence>
<evidence type="ECO:0000313" key="3">
    <source>
        <dbReference type="Proteomes" id="UP000243459"/>
    </source>
</evidence>
<proteinExistence type="predicted"/>
<accession>A0A1R3L6M5</accession>
<dbReference type="EMBL" id="KV863620">
    <property type="protein sequence ID" value="ONK55269.1"/>
    <property type="molecule type" value="Genomic_DNA"/>
</dbReference>
<organism evidence="2 3">
    <name type="scientific">Asparagus officinalis</name>
    <name type="common">Garden asparagus</name>
    <dbReference type="NCBI Taxonomy" id="4686"/>
    <lineage>
        <taxon>Eukaryota</taxon>
        <taxon>Viridiplantae</taxon>
        <taxon>Streptophyta</taxon>
        <taxon>Embryophyta</taxon>
        <taxon>Tracheophyta</taxon>
        <taxon>Spermatophyta</taxon>
        <taxon>Magnoliopsida</taxon>
        <taxon>Liliopsida</taxon>
        <taxon>Asparagales</taxon>
        <taxon>Asparagaceae</taxon>
        <taxon>Asparagoideae</taxon>
        <taxon>Asparagus</taxon>
    </lineage>
</organism>
<dbReference type="Gramene" id="ONK55269">
    <property type="protein sequence ID" value="ONK55269"/>
    <property type="gene ID" value="A4U43_UnF5670"/>
</dbReference>
<keyword evidence="3" id="KW-1185">Reference proteome</keyword>
<protein>
    <submittedName>
        <fullName evidence="2">Uncharacterized protein</fullName>
    </submittedName>
</protein>
<sequence length="163" mass="17712">MFGHPKRWRLPFTRPSNESGRISKVNQRRPAGTHRHLASGGLYPRGPRLSNRVRPLRFNLTARRAIRVRGVQDDVPEVAPSAEVVGGGGASIQCAVSLELAAGRPRAMLRIATGGGGSHVAAARSDLSFDSSRGLGWGLVSLRCWTERQRQRPPMAFEEGDPA</sequence>
<name>A0A1R3L6M5_ASPOF</name>
<dbReference type="AlphaFoldDB" id="A0A1R3L6M5"/>
<reference evidence="3" key="1">
    <citation type="journal article" date="2017" name="Nat. Commun.">
        <title>The asparagus genome sheds light on the origin and evolution of a young Y chromosome.</title>
        <authorList>
            <person name="Harkess A."/>
            <person name="Zhou J."/>
            <person name="Xu C."/>
            <person name="Bowers J.E."/>
            <person name="Van der Hulst R."/>
            <person name="Ayyampalayam S."/>
            <person name="Mercati F."/>
            <person name="Riccardi P."/>
            <person name="McKain M.R."/>
            <person name="Kakrana A."/>
            <person name="Tang H."/>
            <person name="Ray J."/>
            <person name="Groenendijk J."/>
            <person name="Arikit S."/>
            <person name="Mathioni S.M."/>
            <person name="Nakano M."/>
            <person name="Shan H."/>
            <person name="Telgmann-Rauber A."/>
            <person name="Kanno A."/>
            <person name="Yue Z."/>
            <person name="Chen H."/>
            <person name="Li W."/>
            <person name="Chen Y."/>
            <person name="Xu X."/>
            <person name="Zhang Y."/>
            <person name="Luo S."/>
            <person name="Chen H."/>
            <person name="Gao J."/>
            <person name="Mao Z."/>
            <person name="Pires J.C."/>
            <person name="Luo M."/>
            <person name="Kudrna D."/>
            <person name="Wing R.A."/>
            <person name="Meyers B.C."/>
            <person name="Yi K."/>
            <person name="Kong H."/>
            <person name="Lavrijsen P."/>
            <person name="Sunseri F."/>
            <person name="Falavigna A."/>
            <person name="Ye Y."/>
            <person name="Leebens-Mack J.H."/>
            <person name="Chen G."/>
        </authorList>
    </citation>
    <scope>NUCLEOTIDE SEQUENCE [LARGE SCALE GENOMIC DNA]</scope>
    <source>
        <strain evidence="3">cv. DH0086</strain>
    </source>
</reference>
<evidence type="ECO:0000313" key="2">
    <source>
        <dbReference type="EMBL" id="ONK55269.1"/>
    </source>
</evidence>
<dbReference type="Proteomes" id="UP000243459">
    <property type="component" value="Unassembled WGS sequence"/>
</dbReference>
<gene>
    <name evidence="2" type="ORF">A4U43_UnF5670</name>
</gene>